<accession>A0A2M9BGB0</accession>
<gene>
    <name evidence="10" type="ORF">CLV56_1191</name>
</gene>
<sequence>MHARRACLTWKDPLLSATTAPPSGEQQLSHRAILEVMVGLLAALFTAILASTIVSNALPTIIGELNGTQSQYTWVVTAALLAMTVSTPVWSKLADLLNKKVLVQIAIVTFVVGSTIAGFAQNVETLLAARAIQGLAMGGLTALTQAIIGSIVTPRERGRYSGYLGGTMAVATVSGPLVGGIIVDTDWLGWRWTFFVCVPFAVVSLVLLQRYLRIETLKRDVKVDYAGAILVAIAASLPLLWVTFAGDTYAWLSWQTAAFWAGTAIAVAALIRVETRVDEPLVPLKVFRDRTTTLAIVASMAVGIAMFGSSVFLGQYLQVAQGHTPTEAGLLMIPLMGGSLVGTLVSGQLITRYGRWKRFLVAGSVLLISGLLVLGTIDHDTSQIVIDTGMAAVGLGMGMMLQNLVLAVQNTVDVTEIGVTSGAVAFFRSLGGTIGVSVLGAILATGVQDRIASGLAKLGVDPGAAASAGGTLDFDAMPAPIATLVRTSYGDATAEIFAIAAGVAVVALIAVLLIKEVPLRTTIRKQEPAELAEEGQPEPSTV</sequence>
<comment type="subcellular location">
    <subcellularLocation>
        <location evidence="1">Cell membrane</location>
        <topology evidence="1">Multi-pass membrane protein</topology>
    </subcellularLocation>
</comment>
<feature type="transmembrane region" description="Helical" evidence="8">
    <location>
        <begin position="102"/>
        <end position="121"/>
    </location>
</feature>
<evidence type="ECO:0000256" key="6">
    <source>
        <dbReference type="ARBA" id="ARBA00022989"/>
    </source>
</evidence>
<keyword evidence="6 8" id="KW-1133">Transmembrane helix</keyword>
<dbReference type="PANTHER" id="PTHR23501:SF197">
    <property type="entry name" value="COMD"/>
    <property type="match status" value="1"/>
</dbReference>
<dbReference type="SUPFAM" id="SSF103473">
    <property type="entry name" value="MFS general substrate transporter"/>
    <property type="match status" value="1"/>
</dbReference>
<feature type="transmembrane region" description="Helical" evidence="8">
    <location>
        <begin position="127"/>
        <end position="148"/>
    </location>
</feature>
<feature type="transmembrane region" description="Helical" evidence="8">
    <location>
        <begin position="72"/>
        <end position="90"/>
    </location>
</feature>
<feature type="transmembrane region" description="Helical" evidence="8">
    <location>
        <begin position="359"/>
        <end position="377"/>
    </location>
</feature>
<dbReference type="InterPro" id="IPR036259">
    <property type="entry name" value="MFS_trans_sf"/>
</dbReference>
<feature type="transmembrane region" description="Helical" evidence="8">
    <location>
        <begin position="32"/>
        <end position="52"/>
    </location>
</feature>
<keyword evidence="11" id="KW-1185">Reference proteome</keyword>
<feature type="transmembrane region" description="Helical" evidence="8">
    <location>
        <begin position="389"/>
        <end position="408"/>
    </location>
</feature>
<dbReference type="GO" id="GO:0022857">
    <property type="term" value="F:transmembrane transporter activity"/>
    <property type="evidence" value="ECO:0007669"/>
    <property type="project" value="InterPro"/>
</dbReference>
<dbReference type="PROSITE" id="PS50850">
    <property type="entry name" value="MFS"/>
    <property type="match status" value="1"/>
</dbReference>
<feature type="transmembrane region" description="Helical" evidence="8">
    <location>
        <begin position="160"/>
        <end position="183"/>
    </location>
</feature>
<comment type="caution">
    <text evidence="10">The sequence shown here is derived from an EMBL/GenBank/DDBJ whole genome shotgun (WGS) entry which is preliminary data.</text>
</comment>
<dbReference type="PRINTS" id="PR01036">
    <property type="entry name" value="TCRTETB"/>
</dbReference>
<dbReference type="Pfam" id="PF07690">
    <property type="entry name" value="MFS_1"/>
    <property type="match status" value="1"/>
</dbReference>
<feature type="domain" description="Major facilitator superfamily (MFS) profile" evidence="9">
    <location>
        <begin position="36"/>
        <end position="519"/>
    </location>
</feature>
<feature type="transmembrane region" description="Helical" evidence="8">
    <location>
        <begin position="189"/>
        <end position="211"/>
    </location>
</feature>
<dbReference type="InterPro" id="IPR011701">
    <property type="entry name" value="MFS"/>
</dbReference>
<dbReference type="Proteomes" id="UP000230842">
    <property type="component" value="Unassembled WGS sequence"/>
</dbReference>
<dbReference type="PANTHER" id="PTHR23501">
    <property type="entry name" value="MAJOR FACILITATOR SUPERFAMILY"/>
    <property type="match status" value="1"/>
</dbReference>
<dbReference type="FunFam" id="1.20.1720.10:FF:000004">
    <property type="entry name" value="EmrB/QacA family drug resistance transporter"/>
    <property type="match status" value="1"/>
</dbReference>
<evidence type="ECO:0000256" key="4">
    <source>
        <dbReference type="ARBA" id="ARBA00022475"/>
    </source>
</evidence>
<dbReference type="AlphaFoldDB" id="A0A2M9BGB0"/>
<evidence type="ECO:0000256" key="1">
    <source>
        <dbReference type="ARBA" id="ARBA00004651"/>
    </source>
</evidence>
<dbReference type="EMBL" id="PGEZ01000001">
    <property type="protein sequence ID" value="PJJ56972.1"/>
    <property type="molecule type" value="Genomic_DNA"/>
</dbReference>
<evidence type="ECO:0000256" key="5">
    <source>
        <dbReference type="ARBA" id="ARBA00022692"/>
    </source>
</evidence>
<feature type="transmembrane region" description="Helical" evidence="8">
    <location>
        <begin position="328"/>
        <end position="347"/>
    </location>
</feature>
<evidence type="ECO:0000256" key="2">
    <source>
        <dbReference type="ARBA" id="ARBA00007520"/>
    </source>
</evidence>
<feature type="transmembrane region" description="Helical" evidence="8">
    <location>
        <begin position="420"/>
        <end position="444"/>
    </location>
</feature>
<evidence type="ECO:0000259" key="9">
    <source>
        <dbReference type="PROSITE" id="PS50850"/>
    </source>
</evidence>
<keyword evidence="3" id="KW-0813">Transport</keyword>
<organism evidence="10 11">
    <name type="scientific">Mumia flava</name>
    <dbReference type="NCBI Taxonomy" id="1348852"/>
    <lineage>
        <taxon>Bacteria</taxon>
        <taxon>Bacillati</taxon>
        <taxon>Actinomycetota</taxon>
        <taxon>Actinomycetes</taxon>
        <taxon>Propionibacteriales</taxon>
        <taxon>Nocardioidaceae</taxon>
        <taxon>Mumia</taxon>
    </lineage>
</organism>
<reference evidence="10 11" key="1">
    <citation type="submission" date="2017-11" db="EMBL/GenBank/DDBJ databases">
        <title>Genomic Encyclopedia of Archaeal and Bacterial Type Strains, Phase II (KMG-II): From Individual Species to Whole Genera.</title>
        <authorList>
            <person name="Goeker M."/>
        </authorList>
    </citation>
    <scope>NUCLEOTIDE SEQUENCE [LARGE SCALE GENOMIC DNA]</scope>
    <source>
        <strain evidence="10 11">DSM 27763</strain>
    </source>
</reference>
<keyword evidence="5 8" id="KW-0812">Transmembrane</keyword>
<dbReference type="InterPro" id="IPR020846">
    <property type="entry name" value="MFS_dom"/>
</dbReference>
<keyword evidence="7 8" id="KW-0472">Membrane</keyword>
<dbReference type="CDD" id="cd17502">
    <property type="entry name" value="MFS_Azr1_MDR_like"/>
    <property type="match status" value="1"/>
</dbReference>
<evidence type="ECO:0000313" key="10">
    <source>
        <dbReference type="EMBL" id="PJJ56972.1"/>
    </source>
</evidence>
<feature type="transmembrane region" description="Helical" evidence="8">
    <location>
        <begin position="294"/>
        <end position="316"/>
    </location>
</feature>
<protein>
    <submittedName>
        <fullName evidence="10">EmrB/QacA subfamily drug resistance transporter</fullName>
    </submittedName>
</protein>
<proteinExistence type="inferred from homology"/>
<feature type="transmembrane region" description="Helical" evidence="8">
    <location>
        <begin position="251"/>
        <end position="273"/>
    </location>
</feature>
<comment type="similarity">
    <text evidence="2">Belongs to the major facilitator superfamily. TCR/Tet family.</text>
</comment>
<dbReference type="GO" id="GO:0005886">
    <property type="term" value="C:plasma membrane"/>
    <property type="evidence" value="ECO:0007669"/>
    <property type="project" value="UniProtKB-SubCell"/>
</dbReference>
<keyword evidence="4" id="KW-1003">Cell membrane</keyword>
<feature type="transmembrane region" description="Helical" evidence="8">
    <location>
        <begin position="496"/>
        <end position="514"/>
    </location>
</feature>
<dbReference type="Gene3D" id="1.20.1250.20">
    <property type="entry name" value="MFS general substrate transporter like domains"/>
    <property type="match status" value="1"/>
</dbReference>
<feature type="transmembrane region" description="Helical" evidence="8">
    <location>
        <begin position="223"/>
        <end position="245"/>
    </location>
</feature>
<dbReference type="Gene3D" id="1.20.1720.10">
    <property type="entry name" value="Multidrug resistance protein D"/>
    <property type="match status" value="1"/>
</dbReference>
<evidence type="ECO:0000256" key="3">
    <source>
        <dbReference type="ARBA" id="ARBA00022448"/>
    </source>
</evidence>
<evidence type="ECO:0000256" key="8">
    <source>
        <dbReference type="SAM" id="Phobius"/>
    </source>
</evidence>
<name>A0A2M9BGB0_9ACTN</name>
<evidence type="ECO:0000313" key="11">
    <source>
        <dbReference type="Proteomes" id="UP000230842"/>
    </source>
</evidence>
<evidence type="ECO:0000256" key="7">
    <source>
        <dbReference type="ARBA" id="ARBA00023136"/>
    </source>
</evidence>